<sequence>MKILCLHGRGTSGAIFKSQTSSIRARLADLNLDFDFLDGQYPCTPAPGVDLFYPPPYYSYYEESPTNTTTPDSHHKTHTWLASIIAERGPYDLVLAFSQGTALAASMILLHELQAQETEFLDPDPESTGPFKSAIFICGGPSLPLLESIGYYISPHTKSRDLASRSVLSSMADSAAILSRGSSRWSSPGLDFDSPPTHPDPDHDQHPGPRVEEQLPSSFTFNKEAEIRREIAGPVQISIPTVHIYGEKDPRYIAGIQLSEVCVRGKRKVYNHGGGHEIPRFEAVSSAIADLVRWAVWAARAEL</sequence>
<gene>
    <name evidence="4" type="ORF">BDW59DRAFT_133774</name>
</gene>
<evidence type="ECO:0000256" key="2">
    <source>
        <dbReference type="SAM" id="MobiDB-lite"/>
    </source>
</evidence>
<keyword evidence="5" id="KW-1185">Reference proteome</keyword>
<reference evidence="4 5" key="1">
    <citation type="submission" date="2024-07" db="EMBL/GenBank/DDBJ databases">
        <title>Section-level genome sequencing and comparative genomics of Aspergillus sections Usti and Cavernicolus.</title>
        <authorList>
            <consortium name="Lawrence Berkeley National Laboratory"/>
            <person name="Nybo J.L."/>
            <person name="Vesth T.C."/>
            <person name="Theobald S."/>
            <person name="Frisvad J.C."/>
            <person name="Larsen T.O."/>
            <person name="Kjaerboelling I."/>
            <person name="Rothschild-Mancinelli K."/>
            <person name="Lyhne E.K."/>
            <person name="Kogle M.E."/>
            <person name="Barry K."/>
            <person name="Clum A."/>
            <person name="Na H."/>
            <person name="Ledsgaard L."/>
            <person name="Lin J."/>
            <person name="Lipzen A."/>
            <person name="Kuo A."/>
            <person name="Riley R."/>
            <person name="Mondo S."/>
            <person name="LaButti K."/>
            <person name="Haridas S."/>
            <person name="Pangalinan J."/>
            <person name="Salamov A.A."/>
            <person name="Simmons B.A."/>
            <person name="Magnuson J.K."/>
            <person name="Chen J."/>
            <person name="Drula E."/>
            <person name="Henrissat B."/>
            <person name="Wiebenga A."/>
            <person name="Lubbers R.J."/>
            <person name="Gomes A.C."/>
            <person name="Makela M.R."/>
            <person name="Stajich J."/>
            <person name="Grigoriev I.V."/>
            <person name="Mortensen U.H."/>
            <person name="De vries R.P."/>
            <person name="Baker S.E."/>
            <person name="Andersen M.R."/>
        </authorList>
    </citation>
    <scope>NUCLEOTIDE SEQUENCE [LARGE SCALE GENOMIC DNA]</scope>
    <source>
        <strain evidence="4 5">CBS 600.67</strain>
    </source>
</reference>
<feature type="domain" description="Serine hydrolase" evidence="3">
    <location>
        <begin position="233"/>
        <end position="284"/>
    </location>
</feature>
<proteinExistence type="predicted"/>
<accession>A0ABR4HP67</accession>
<dbReference type="InterPro" id="IPR005645">
    <property type="entry name" value="FSH-like_dom"/>
</dbReference>
<evidence type="ECO:0000256" key="1">
    <source>
        <dbReference type="ARBA" id="ARBA00022801"/>
    </source>
</evidence>
<name>A0ABR4HP67_9EURO</name>
<evidence type="ECO:0000313" key="5">
    <source>
        <dbReference type="Proteomes" id="UP001610335"/>
    </source>
</evidence>
<dbReference type="GO" id="GO:0016787">
    <property type="term" value="F:hydrolase activity"/>
    <property type="evidence" value="ECO:0007669"/>
    <property type="project" value="UniProtKB-KW"/>
</dbReference>
<dbReference type="PANTHER" id="PTHR48070:SF7">
    <property type="entry name" value="SERINE HYDROLASE FSH DOMAIN-CONTAINING PROTEIN-RELATED"/>
    <property type="match status" value="1"/>
</dbReference>
<evidence type="ECO:0000313" key="4">
    <source>
        <dbReference type="EMBL" id="KAL2817279.1"/>
    </source>
</evidence>
<keyword evidence="1 4" id="KW-0378">Hydrolase</keyword>
<feature type="region of interest" description="Disordered" evidence="2">
    <location>
        <begin position="181"/>
        <end position="216"/>
    </location>
</feature>
<dbReference type="PANTHER" id="PTHR48070">
    <property type="entry name" value="ESTERASE OVCA2"/>
    <property type="match status" value="1"/>
</dbReference>
<comment type="caution">
    <text evidence="4">The sequence shown here is derived from an EMBL/GenBank/DDBJ whole genome shotgun (WGS) entry which is preliminary data.</text>
</comment>
<organism evidence="4 5">
    <name type="scientific">Aspergillus cavernicola</name>
    <dbReference type="NCBI Taxonomy" id="176166"/>
    <lineage>
        <taxon>Eukaryota</taxon>
        <taxon>Fungi</taxon>
        <taxon>Dikarya</taxon>
        <taxon>Ascomycota</taxon>
        <taxon>Pezizomycotina</taxon>
        <taxon>Eurotiomycetes</taxon>
        <taxon>Eurotiomycetidae</taxon>
        <taxon>Eurotiales</taxon>
        <taxon>Aspergillaceae</taxon>
        <taxon>Aspergillus</taxon>
        <taxon>Aspergillus subgen. Nidulantes</taxon>
    </lineage>
</organism>
<dbReference type="InterPro" id="IPR029058">
    <property type="entry name" value="AB_hydrolase_fold"/>
</dbReference>
<feature type="domain" description="Serine hydrolase" evidence="3">
    <location>
        <begin position="1"/>
        <end position="140"/>
    </location>
</feature>
<feature type="compositionally biased region" description="Basic and acidic residues" evidence="2">
    <location>
        <begin position="199"/>
        <end position="213"/>
    </location>
</feature>
<dbReference type="Proteomes" id="UP001610335">
    <property type="component" value="Unassembled WGS sequence"/>
</dbReference>
<dbReference type="SUPFAM" id="SSF53474">
    <property type="entry name" value="alpha/beta-Hydrolases"/>
    <property type="match status" value="1"/>
</dbReference>
<dbReference type="EMBL" id="JBFXLS010000093">
    <property type="protein sequence ID" value="KAL2817279.1"/>
    <property type="molecule type" value="Genomic_DNA"/>
</dbReference>
<dbReference type="Gene3D" id="3.40.50.1820">
    <property type="entry name" value="alpha/beta hydrolase"/>
    <property type="match status" value="1"/>
</dbReference>
<dbReference type="InterPro" id="IPR050593">
    <property type="entry name" value="LovG"/>
</dbReference>
<evidence type="ECO:0000259" key="3">
    <source>
        <dbReference type="Pfam" id="PF03959"/>
    </source>
</evidence>
<protein>
    <submittedName>
        <fullName evidence="4">Serine hydrolase-domain-containing protein</fullName>
    </submittedName>
</protein>
<dbReference type="Pfam" id="PF03959">
    <property type="entry name" value="FSH1"/>
    <property type="match status" value="2"/>
</dbReference>